<dbReference type="AlphaFoldDB" id="A0A174F0G9"/>
<dbReference type="EMBL" id="CYYP01000014">
    <property type="protein sequence ID" value="CUO43201.1"/>
    <property type="molecule type" value="Genomic_DNA"/>
</dbReference>
<organism evidence="2 3">
    <name type="scientific">Collinsella aerofaciens</name>
    <dbReference type="NCBI Taxonomy" id="74426"/>
    <lineage>
        <taxon>Bacteria</taxon>
        <taxon>Bacillati</taxon>
        <taxon>Actinomycetota</taxon>
        <taxon>Coriobacteriia</taxon>
        <taxon>Coriobacteriales</taxon>
        <taxon>Coriobacteriaceae</taxon>
        <taxon>Collinsella</taxon>
    </lineage>
</organism>
<gene>
    <name evidence="2" type="ORF">ERS852381_01562</name>
</gene>
<evidence type="ECO:0000313" key="2">
    <source>
        <dbReference type="EMBL" id="CUO43201.1"/>
    </source>
</evidence>
<feature type="chain" id="PRO_5008021229" description="WxL domain-containing protein" evidence="1">
    <location>
        <begin position="35"/>
        <end position="199"/>
    </location>
</feature>
<accession>A0A174F0G9</accession>
<keyword evidence="1" id="KW-0732">Signal</keyword>
<dbReference type="Proteomes" id="UP000095468">
    <property type="component" value="Unassembled WGS sequence"/>
</dbReference>
<evidence type="ECO:0008006" key="4">
    <source>
        <dbReference type="Google" id="ProtNLM"/>
    </source>
</evidence>
<proteinExistence type="predicted"/>
<reference evidence="2 3" key="1">
    <citation type="submission" date="2015-09" db="EMBL/GenBank/DDBJ databases">
        <authorList>
            <consortium name="Pathogen Informatics"/>
        </authorList>
    </citation>
    <scope>NUCLEOTIDE SEQUENCE [LARGE SCALE GENOMIC DNA]</scope>
    <source>
        <strain evidence="2 3">2789STDY5608823</strain>
    </source>
</reference>
<sequence length="199" mass="20559">MDITRNMNGVRALVVGTGLALALAMGAAPTPAMAAGRVGTTKVMVRTEIDNVEFKVPTVIPFVAKADGTLQGPSEDATTIDNHSAYGIHVTNMKIDAMNTWTIAADAKAGTAQNSIDFKVGPDGALQNASAAMQGPGLDLSKNAAFDMGYQGIAGGTDKIKLKTSGNVARVTRDIFRVTGEGDQVATITWTVEPGAHTA</sequence>
<dbReference type="RefSeq" id="WP_055287146.1">
    <property type="nucleotide sequence ID" value="NZ_CYYP01000014.1"/>
</dbReference>
<protein>
    <recommendedName>
        <fullName evidence="4">WxL domain-containing protein</fullName>
    </recommendedName>
</protein>
<name>A0A174F0G9_9ACTN</name>
<evidence type="ECO:0000313" key="3">
    <source>
        <dbReference type="Proteomes" id="UP000095468"/>
    </source>
</evidence>
<evidence type="ECO:0000256" key="1">
    <source>
        <dbReference type="SAM" id="SignalP"/>
    </source>
</evidence>
<feature type="signal peptide" evidence="1">
    <location>
        <begin position="1"/>
        <end position="34"/>
    </location>
</feature>